<evidence type="ECO:0000313" key="2">
    <source>
        <dbReference type="EMBL" id="MRJ46947.1"/>
    </source>
</evidence>
<feature type="transmembrane region" description="Helical" evidence="1">
    <location>
        <begin position="60"/>
        <end position="78"/>
    </location>
</feature>
<reference evidence="2 3" key="1">
    <citation type="submission" date="2019-11" db="EMBL/GenBank/DDBJ databases">
        <title>Characterisation of Fundicoccus ignavus gen. nov. sp. nov., a novel genus of the family Aerococcaceae from bulk tank milk.</title>
        <authorList>
            <person name="Siebert A."/>
            <person name="Huptas C."/>
            <person name="Wenning M."/>
            <person name="Scherer S."/>
            <person name="Doll E.V."/>
        </authorList>
    </citation>
    <scope>NUCLEOTIDE SEQUENCE [LARGE SCALE GENOMIC DNA]</scope>
    <source>
        <strain evidence="2 3">DSM 109652</strain>
    </source>
</reference>
<organism evidence="2 3">
    <name type="scientific">Fundicoccus ignavus</name>
    <dbReference type="NCBI Taxonomy" id="2664442"/>
    <lineage>
        <taxon>Bacteria</taxon>
        <taxon>Bacillati</taxon>
        <taxon>Bacillota</taxon>
        <taxon>Bacilli</taxon>
        <taxon>Lactobacillales</taxon>
        <taxon>Aerococcaceae</taxon>
        <taxon>Fundicoccus</taxon>
    </lineage>
</organism>
<dbReference type="Proteomes" id="UP000440066">
    <property type="component" value="Unassembled WGS sequence"/>
</dbReference>
<feature type="transmembrane region" description="Helical" evidence="1">
    <location>
        <begin position="84"/>
        <end position="108"/>
    </location>
</feature>
<dbReference type="RefSeq" id="WP_153832036.1">
    <property type="nucleotide sequence ID" value="NZ_WJQT01000005.1"/>
</dbReference>
<gene>
    <name evidence="2" type="ORF">GF867_05130</name>
</gene>
<evidence type="ECO:0000256" key="1">
    <source>
        <dbReference type="SAM" id="Phobius"/>
    </source>
</evidence>
<dbReference type="EMBL" id="WJQT01000005">
    <property type="protein sequence ID" value="MRJ46947.1"/>
    <property type="molecule type" value="Genomic_DNA"/>
</dbReference>
<keyword evidence="1" id="KW-1133">Transmembrane helix</keyword>
<accession>A0A844C909</accession>
<name>A0A844C909_9LACT</name>
<sequence length="132" mass="15718">MCENFNDYLTYLRKSDSILSNYDFIDKVFEEGDKRLIHKMKSFLEEKDRINKLAKESETFIFKCFSLSLSFILTSLGIKSKLDSFGFLITIMSIVLLAGFFWLVHFIYKKRELQMNADNLIVNYFMNKYIEL</sequence>
<protein>
    <submittedName>
        <fullName evidence="2">Uncharacterized protein</fullName>
    </submittedName>
</protein>
<proteinExistence type="predicted"/>
<keyword evidence="1" id="KW-0812">Transmembrane</keyword>
<dbReference type="AlphaFoldDB" id="A0A844C909"/>
<comment type="caution">
    <text evidence="2">The sequence shown here is derived from an EMBL/GenBank/DDBJ whole genome shotgun (WGS) entry which is preliminary data.</text>
</comment>
<keyword evidence="1" id="KW-0472">Membrane</keyword>
<evidence type="ECO:0000313" key="3">
    <source>
        <dbReference type="Proteomes" id="UP000440066"/>
    </source>
</evidence>